<dbReference type="InterPro" id="IPR010723">
    <property type="entry name" value="HemN_C"/>
</dbReference>
<dbReference type="InterPro" id="IPR058240">
    <property type="entry name" value="rSAM_sf"/>
</dbReference>
<gene>
    <name evidence="4" type="ORF">SAMN04488095_3404</name>
</gene>
<keyword evidence="2" id="KW-0408">Iron</keyword>
<evidence type="ECO:0000259" key="3">
    <source>
        <dbReference type="PROSITE" id="PS51918"/>
    </source>
</evidence>
<feature type="domain" description="Radical SAM core" evidence="3">
    <location>
        <begin position="3"/>
        <end position="239"/>
    </location>
</feature>
<dbReference type="PANTHER" id="PTHR13932">
    <property type="entry name" value="COPROPORPHYRINIGEN III OXIDASE"/>
    <property type="match status" value="1"/>
</dbReference>
<name>A0A1I3TDX8_9RHOB</name>
<keyword evidence="2" id="KW-0349">Heme</keyword>
<dbReference type="OrthoDB" id="9808022at2"/>
<keyword evidence="2" id="KW-0479">Metal-binding</keyword>
<evidence type="ECO:0000313" key="4">
    <source>
        <dbReference type="EMBL" id="SFJ69135.1"/>
    </source>
</evidence>
<dbReference type="SMART" id="SM00729">
    <property type="entry name" value="Elp3"/>
    <property type="match status" value="1"/>
</dbReference>
<dbReference type="AlphaFoldDB" id="A0A1I3TDX8"/>
<dbReference type="Pfam" id="PF04055">
    <property type="entry name" value="Radical_SAM"/>
    <property type="match status" value="1"/>
</dbReference>
<dbReference type="GO" id="GO:0051539">
    <property type="term" value="F:4 iron, 4 sulfur cluster binding"/>
    <property type="evidence" value="ECO:0007669"/>
    <property type="project" value="UniProtKB-UniRule"/>
</dbReference>
<evidence type="ECO:0000256" key="2">
    <source>
        <dbReference type="RuleBase" id="RU364116"/>
    </source>
</evidence>
<dbReference type="InterPro" id="IPR034505">
    <property type="entry name" value="Coproporphyrinogen-III_oxidase"/>
</dbReference>
<dbReference type="InterPro" id="IPR006638">
    <property type="entry name" value="Elp3/MiaA/NifB-like_rSAM"/>
</dbReference>
<dbReference type="RefSeq" id="WP_092783692.1">
    <property type="nucleotide sequence ID" value="NZ_FORA01000005.1"/>
</dbReference>
<dbReference type="SFLD" id="SFLDF00562">
    <property type="entry name" value="HemN-like__clustered_with_heat"/>
    <property type="match status" value="1"/>
</dbReference>
<dbReference type="GO" id="GO:0005737">
    <property type="term" value="C:cytoplasm"/>
    <property type="evidence" value="ECO:0007669"/>
    <property type="project" value="UniProtKB-SubCell"/>
</dbReference>
<dbReference type="GO" id="GO:0006779">
    <property type="term" value="P:porphyrin-containing compound biosynthetic process"/>
    <property type="evidence" value="ECO:0007669"/>
    <property type="project" value="InterPro"/>
</dbReference>
<keyword evidence="2" id="KW-0143">Chaperone</keyword>
<keyword evidence="2" id="KW-0411">Iron-sulfur</keyword>
<dbReference type="InterPro" id="IPR004559">
    <property type="entry name" value="HemW-like"/>
</dbReference>
<dbReference type="EMBL" id="FORA01000005">
    <property type="protein sequence ID" value="SFJ69135.1"/>
    <property type="molecule type" value="Genomic_DNA"/>
</dbReference>
<dbReference type="SUPFAM" id="SSF102114">
    <property type="entry name" value="Radical SAM enzymes"/>
    <property type="match status" value="1"/>
</dbReference>
<dbReference type="PANTHER" id="PTHR13932:SF5">
    <property type="entry name" value="RADICAL S-ADENOSYL METHIONINE DOMAIN-CONTAINING PROTEIN 1, MITOCHONDRIAL"/>
    <property type="match status" value="1"/>
</dbReference>
<dbReference type="InterPro" id="IPR007197">
    <property type="entry name" value="rSAM"/>
</dbReference>
<dbReference type="CDD" id="cd01335">
    <property type="entry name" value="Radical_SAM"/>
    <property type="match status" value="1"/>
</dbReference>
<reference evidence="4 5" key="1">
    <citation type="submission" date="2016-10" db="EMBL/GenBank/DDBJ databases">
        <authorList>
            <person name="de Groot N.N."/>
        </authorList>
    </citation>
    <scope>NUCLEOTIDE SEQUENCE [LARGE SCALE GENOMIC DNA]</scope>
    <source>
        <strain evidence="4 5">DSM 19073</strain>
    </source>
</reference>
<evidence type="ECO:0000313" key="5">
    <source>
        <dbReference type="Proteomes" id="UP000199110"/>
    </source>
</evidence>
<keyword evidence="2" id="KW-0949">S-adenosyl-L-methionine</keyword>
<protein>
    <recommendedName>
        <fullName evidence="2">Heme chaperone HemW</fullName>
    </recommendedName>
</protein>
<dbReference type="GO" id="GO:0046872">
    <property type="term" value="F:metal ion binding"/>
    <property type="evidence" value="ECO:0007669"/>
    <property type="project" value="UniProtKB-UniRule"/>
</dbReference>
<dbReference type="NCBIfam" id="TIGR00539">
    <property type="entry name" value="hemN_rel"/>
    <property type="match status" value="1"/>
</dbReference>
<organism evidence="4 5">
    <name type="scientific">Jannaschia pohangensis</name>
    <dbReference type="NCBI Taxonomy" id="390807"/>
    <lineage>
        <taxon>Bacteria</taxon>
        <taxon>Pseudomonadati</taxon>
        <taxon>Pseudomonadota</taxon>
        <taxon>Alphaproteobacteria</taxon>
        <taxon>Rhodobacterales</taxon>
        <taxon>Roseobacteraceae</taxon>
        <taxon>Jannaschia</taxon>
    </lineage>
</organism>
<comment type="similarity">
    <text evidence="1">Belongs to the anaerobic coproporphyrinogen-III oxidase family. HemW subfamily.</text>
</comment>
<dbReference type="Pfam" id="PF06969">
    <property type="entry name" value="HemN_C"/>
    <property type="match status" value="1"/>
</dbReference>
<dbReference type="SFLD" id="SFLDG01065">
    <property type="entry name" value="anaerobic_coproporphyrinogen-I"/>
    <property type="match status" value="1"/>
</dbReference>
<keyword evidence="2" id="KW-0963">Cytoplasm</keyword>
<comment type="subcellular location">
    <subcellularLocation>
        <location evidence="2">Cytoplasm</location>
    </subcellularLocation>
</comment>
<keyword evidence="2" id="KW-0004">4Fe-4S</keyword>
<comment type="function">
    <text evidence="2">Probably acts as a heme chaperone, transferring heme to an unknown acceptor. Binds one molecule of heme per monomer, possibly covalently. Binds 1 [4Fe-4S] cluster. The cluster is coordinated with 3 cysteines and an exchangeable S-adenosyl-L-methionine.</text>
</comment>
<keyword evidence="5" id="KW-1185">Reference proteome</keyword>
<dbReference type="STRING" id="390807.SAMN04488095_3404"/>
<sequence>MENWQRGGFGLYVHWPFCAAKCPYCDFNSHVVAAVDQDRWRKALLRDLAHWAERTPGRILTSIFFGGGTPSLMPPETVGAIIEAARGHWTPANDLEVTLEANPTSVEAARFSDFTGAGVNRFSVGLQALNDVDLRRLGRLHSASEGRRAFEIAKSATDRVSFDLIYARQDQTAAMWEAELTEALTFAGEHLSLYQLTIEDGTAFGARHAAGGLRGLPDEDMSADMYEVTQGLCEAAGLHRYETSNHAAEGAASRHNLIYWAGGDWLGIGPGAHGRLAINGSRHATVAARMPGDWVQKVEQNGAGVVSDEILQTSDIFEEYILMSLRTRRGADLSHIAALGAHLDQQAVDDLIDQGLLMSHDGYLATTDRGAMLVNPILRQIIPG</sequence>
<evidence type="ECO:0000256" key="1">
    <source>
        <dbReference type="ARBA" id="ARBA00006100"/>
    </source>
</evidence>
<dbReference type="PROSITE" id="PS51918">
    <property type="entry name" value="RADICAL_SAM"/>
    <property type="match status" value="1"/>
</dbReference>
<proteinExistence type="inferred from homology"/>
<dbReference type="SFLD" id="SFLDS00029">
    <property type="entry name" value="Radical_SAM"/>
    <property type="match status" value="1"/>
</dbReference>
<dbReference type="Proteomes" id="UP000199110">
    <property type="component" value="Unassembled WGS sequence"/>
</dbReference>
<accession>A0A1I3TDX8</accession>
<dbReference type="SFLD" id="SFLDF00288">
    <property type="entry name" value="HemN-like__clustered_with_nucl"/>
    <property type="match status" value="1"/>
</dbReference>
<dbReference type="GO" id="GO:0004109">
    <property type="term" value="F:coproporphyrinogen oxidase activity"/>
    <property type="evidence" value="ECO:0007669"/>
    <property type="project" value="InterPro"/>
</dbReference>